<dbReference type="EMBL" id="JAHZIK010000158">
    <property type="protein sequence ID" value="MBW7454127.1"/>
    <property type="molecule type" value="Genomic_DNA"/>
</dbReference>
<dbReference type="Proteomes" id="UP001519887">
    <property type="component" value="Unassembled WGS sequence"/>
</dbReference>
<keyword evidence="2" id="KW-0238">DNA-binding</keyword>
<dbReference type="SMART" id="SM00850">
    <property type="entry name" value="LytTR"/>
    <property type="match status" value="1"/>
</dbReference>
<gene>
    <name evidence="2" type="ORF">K0U00_08790</name>
</gene>
<accession>A0ABS7BZV1</accession>
<evidence type="ECO:0000313" key="2">
    <source>
        <dbReference type="EMBL" id="MBW7454127.1"/>
    </source>
</evidence>
<dbReference type="InterPro" id="IPR007492">
    <property type="entry name" value="LytTR_DNA-bd_dom"/>
</dbReference>
<proteinExistence type="predicted"/>
<sequence>MDLLSVIRNNDGSGGLCSVEIKAVVFLEYIGGSTPQIKIHTTNEEFYIWGTLKTWTKALQDSGYDFFPVDRNFSIHIRNIKRLDDQYKRAYFEYELGRDSKSCTLAWEKYKAVEKKLKQINQPFVETKASDDSRMISIKIKEALSRS</sequence>
<feature type="domain" description="HTH LytTR-type" evidence="1">
    <location>
        <begin position="14"/>
        <end position="118"/>
    </location>
</feature>
<dbReference type="Pfam" id="PF04397">
    <property type="entry name" value="LytTR"/>
    <property type="match status" value="1"/>
</dbReference>
<keyword evidence="3" id="KW-1185">Reference proteome</keyword>
<protein>
    <submittedName>
        <fullName evidence="2">LytTR family transcriptional regulator DNA-binding domain-containing protein</fullName>
    </submittedName>
</protein>
<organism evidence="2 3">
    <name type="scientific">Paenibacillus sepulcri</name>
    <dbReference type="NCBI Taxonomy" id="359917"/>
    <lineage>
        <taxon>Bacteria</taxon>
        <taxon>Bacillati</taxon>
        <taxon>Bacillota</taxon>
        <taxon>Bacilli</taxon>
        <taxon>Bacillales</taxon>
        <taxon>Paenibacillaceae</taxon>
        <taxon>Paenibacillus</taxon>
    </lineage>
</organism>
<dbReference type="GO" id="GO:0003677">
    <property type="term" value="F:DNA binding"/>
    <property type="evidence" value="ECO:0007669"/>
    <property type="project" value="UniProtKB-KW"/>
</dbReference>
<comment type="caution">
    <text evidence="2">The sequence shown here is derived from an EMBL/GenBank/DDBJ whole genome shotgun (WGS) entry which is preliminary data.</text>
</comment>
<evidence type="ECO:0000259" key="1">
    <source>
        <dbReference type="SMART" id="SM00850"/>
    </source>
</evidence>
<reference evidence="2 3" key="1">
    <citation type="submission" date="2021-07" db="EMBL/GenBank/DDBJ databases">
        <title>Paenibacillus radiodurans sp. nov., isolated from the southeastern edge of Tengger Desert.</title>
        <authorList>
            <person name="Zhang G."/>
        </authorList>
    </citation>
    <scope>NUCLEOTIDE SEQUENCE [LARGE SCALE GENOMIC DNA]</scope>
    <source>
        <strain evidence="2 3">CCM 7311</strain>
    </source>
</reference>
<name>A0ABS7BZV1_9BACL</name>
<dbReference type="Gene3D" id="2.40.50.1020">
    <property type="entry name" value="LytTr DNA-binding domain"/>
    <property type="match status" value="1"/>
</dbReference>
<evidence type="ECO:0000313" key="3">
    <source>
        <dbReference type="Proteomes" id="UP001519887"/>
    </source>
</evidence>